<name>A0ABS9TBX5_9PSEU</name>
<reference evidence="1 2" key="1">
    <citation type="submission" date="2022-03" db="EMBL/GenBank/DDBJ databases">
        <title>Pseudonocardia alaer sp. nov., a novel actinomycete isolated from reed forest soil.</title>
        <authorList>
            <person name="Wang L."/>
        </authorList>
    </citation>
    <scope>NUCLEOTIDE SEQUENCE [LARGE SCALE GENOMIC DNA]</scope>
    <source>
        <strain evidence="1 2">Y-16303</strain>
    </source>
</reference>
<dbReference type="Gene3D" id="3.30.1780.10">
    <property type="entry name" value="ornithine cyclodeaminase, domain 1"/>
    <property type="match status" value="1"/>
</dbReference>
<dbReference type="PANTHER" id="PTHR13812">
    <property type="entry name" value="KETIMINE REDUCTASE MU-CRYSTALLIN"/>
    <property type="match status" value="1"/>
</dbReference>
<dbReference type="InterPro" id="IPR003462">
    <property type="entry name" value="ODC_Mu_crystall"/>
</dbReference>
<evidence type="ECO:0000313" key="1">
    <source>
        <dbReference type="EMBL" id="MCH6166024.1"/>
    </source>
</evidence>
<protein>
    <recommendedName>
        <fullName evidence="3">Ornithine cyclodeaminase</fullName>
    </recommendedName>
</protein>
<dbReference type="Proteomes" id="UP001299970">
    <property type="component" value="Unassembled WGS sequence"/>
</dbReference>
<organism evidence="1 2">
    <name type="scientific">Pseudonocardia alaniniphila</name>
    <dbReference type="NCBI Taxonomy" id="75291"/>
    <lineage>
        <taxon>Bacteria</taxon>
        <taxon>Bacillati</taxon>
        <taxon>Actinomycetota</taxon>
        <taxon>Actinomycetes</taxon>
        <taxon>Pseudonocardiales</taxon>
        <taxon>Pseudonocardiaceae</taxon>
        <taxon>Pseudonocardia</taxon>
    </lineage>
</organism>
<keyword evidence="2" id="KW-1185">Reference proteome</keyword>
<sequence>MLLIDNEATATVLAMPAVVAVLEQTYRDLAGGHAICRPRIDMRFPVGDGDAIYQWGSMEGGSAASGYYAIRMKSDVLTEVEYGGTRTQEKYCVSPGNFCGLILLLSTRTGEPLALLNDGVLQHMRVGADSAIGAKYAARTDARVLGMLGSGGMARSHLEALLAVRPIERVQVYSPTTANRERYAAEMSERHGVDVFAVSHPRDAFRGADIVAGCTDAAAEVIVGDWLEPGTHVTCVGGRPDARTFEVLDTWLRLGTAPAPVNDPSWRPTDEFLAYVARPEDPVWARHSHGRVRRPPEGPGAPRVVTFDDVVAGRARVRTGAGDITYSERGNVQGAQFFAVAGHVYEQCRERGLGHELPTSWFLQDIRD</sequence>
<dbReference type="Pfam" id="PF02423">
    <property type="entry name" value="OCD_Mu_crystall"/>
    <property type="match status" value="1"/>
</dbReference>
<dbReference type="InterPro" id="IPR023401">
    <property type="entry name" value="ODC_N"/>
</dbReference>
<dbReference type="EMBL" id="JAKXMK010000008">
    <property type="protein sequence ID" value="MCH6166024.1"/>
    <property type="molecule type" value="Genomic_DNA"/>
</dbReference>
<dbReference type="RefSeq" id="WP_241036059.1">
    <property type="nucleotide sequence ID" value="NZ_BAAAJF010000020.1"/>
</dbReference>
<comment type="caution">
    <text evidence="1">The sequence shown here is derived from an EMBL/GenBank/DDBJ whole genome shotgun (WGS) entry which is preliminary data.</text>
</comment>
<accession>A0ABS9TBX5</accession>
<gene>
    <name evidence="1" type="ORF">MMF94_10060</name>
</gene>
<proteinExistence type="predicted"/>
<dbReference type="SUPFAM" id="SSF51735">
    <property type="entry name" value="NAD(P)-binding Rossmann-fold domains"/>
    <property type="match status" value="1"/>
</dbReference>
<evidence type="ECO:0000313" key="2">
    <source>
        <dbReference type="Proteomes" id="UP001299970"/>
    </source>
</evidence>
<evidence type="ECO:0008006" key="3">
    <source>
        <dbReference type="Google" id="ProtNLM"/>
    </source>
</evidence>
<dbReference type="Gene3D" id="3.40.50.720">
    <property type="entry name" value="NAD(P)-binding Rossmann-like Domain"/>
    <property type="match status" value="1"/>
</dbReference>
<dbReference type="PANTHER" id="PTHR13812:SF19">
    <property type="entry name" value="KETIMINE REDUCTASE MU-CRYSTALLIN"/>
    <property type="match status" value="1"/>
</dbReference>
<dbReference type="InterPro" id="IPR036291">
    <property type="entry name" value="NAD(P)-bd_dom_sf"/>
</dbReference>